<dbReference type="Proteomes" id="UP000199400">
    <property type="component" value="Unassembled WGS sequence"/>
</dbReference>
<protein>
    <submittedName>
        <fullName evidence="1">Uncharacterized protein</fullName>
    </submittedName>
</protein>
<reference evidence="2" key="1">
    <citation type="submission" date="2016-10" db="EMBL/GenBank/DDBJ databases">
        <authorList>
            <person name="Varghese N."/>
            <person name="Submissions S."/>
        </authorList>
    </citation>
    <scope>NUCLEOTIDE SEQUENCE [LARGE SCALE GENOMIC DNA]</scope>
    <source>
        <strain evidence="2">ATCC 25963</strain>
    </source>
</reference>
<proteinExistence type="predicted"/>
<evidence type="ECO:0000313" key="1">
    <source>
        <dbReference type="EMBL" id="SFE95747.1"/>
    </source>
</evidence>
<accession>A0A1I2ESZ4</accession>
<evidence type="ECO:0000313" key="2">
    <source>
        <dbReference type="Proteomes" id="UP000199400"/>
    </source>
</evidence>
<name>A0A1I2ESZ4_9BACT</name>
<dbReference type="AlphaFoldDB" id="A0A1I2ESZ4"/>
<keyword evidence="2" id="KW-1185">Reference proteome</keyword>
<organism evidence="1 2">
    <name type="scientific">Nannocystis exedens</name>
    <dbReference type="NCBI Taxonomy" id="54"/>
    <lineage>
        <taxon>Bacteria</taxon>
        <taxon>Pseudomonadati</taxon>
        <taxon>Myxococcota</taxon>
        <taxon>Polyangia</taxon>
        <taxon>Nannocystales</taxon>
        <taxon>Nannocystaceae</taxon>
        <taxon>Nannocystis</taxon>
    </lineage>
</organism>
<sequence length="72" mass="8099">MRRANCDCQDWLGDRPNPTLRRNTGRRLVGVAIGIDLGKGFVDLDERGRVHLPPGYIANSWINIKNTSELPL</sequence>
<dbReference type="EMBL" id="FOMX01000023">
    <property type="protein sequence ID" value="SFE95747.1"/>
    <property type="molecule type" value="Genomic_DNA"/>
</dbReference>
<gene>
    <name evidence="1" type="ORF">SAMN02745121_06256</name>
</gene>